<dbReference type="EMBL" id="CM042033">
    <property type="protein sequence ID" value="KAI3773579.1"/>
    <property type="molecule type" value="Genomic_DNA"/>
</dbReference>
<keyword evidence="2" id="KW-1185">Reference proteome</keyword>
<reference evidence="2" key="1">
    <citation type="journal article" date="2022" name="Mol. Ecol. Resour.">
        <title>The genomes of chicory, endive, great burdock and yacon provide insights into Asteraceae palaeo-polyploidization history and plant inulin production.</title>
        <authorList>
            <person name="Fan W."/>
            <person name="Wang S."/>
            <person name="Wang H."/>
            <person name="Wang A."/>
            <person name="Jiang F."/>
            <person name="Liu H."/>
            <person name="Zhao H."/>
            <person name="Xu D."/>
            <person name="Zhang Y."/>
        </authorList>
    </citation>
    <scope>NUCLEOTIDE SEQUENCE [LARGE SCALE GENOMIC DNA]</scope>
    <source>
        <strain evidence="2">cv. Yunnan</strain>
    </source>
</reference>
<comment type="caution">
    <text evidence="1">The sequence shown here is derived from an EMBL/GenBank/DDBJ whole genome shotgun (WGS) entry which is preliminary data.</text>
</comment>
<organism evidence="1 2">
    <name type="scientific">Smallanthus sonchifolius</name>
    <dbReference type="NCBI Taxonomy" id="185202"/>
    <lineage>
        <taxon>Eukaryota</taxon>
        <taxon>Viridiplantae</taxon>
        <taxon>Streptophyta</taxon>
        <taxon>Embryophyta</taxon>
        <taxon>Tracheophyta</taxon>
        <taxon>Spermatophyta</taxon>
        <taxon>Magnoliopsida</taxon>
        <taxon>eudicotyledons</taxon>
        <taxon>Gunneridae</taxon>
        <taxon>Pentapetalae</taxon>
        <taxon>asterids</taxon>
        <taxon>campanulids</taxon>
        <taxon>Asterales</taxon>
        <taxon>Asteraceae</taxon>
        <taxon>Asteroideae</taxon>
        <taxon>Heliantheae alliance</taxon>
        <taxon>Millerieae</taxon>
        <taxon>Smallanthus</taxon>
    </lineage>
</organism>
<evidence type="ECO:0000313" key="2">
    <source>
        <dbReference type="Proteomes" id="UP001056120"/>
    </source>
</evidence>
<evidence type="ECO:0000313" key="1">
    <source>
        <dbReference type="EMBL" id="KAI3773579.1"/>
    </source>
</evidence>
<reference evidence="1 2" key="2">
    <citation type="journal article" date="2022" name="Mol. Ecol. Resour.">
        <title>The genomes of chicory, endive, great burdock and yacon provide insights into Asteraceae paleo-polyploidization history and plant inulin production.</title>
        <authorList>
            <person name="Fan W."/>
            <person name="Wang S."/>
            <person name="Wang H."/>
            <person name="Wang A."/>
            <person name="Jiang F."/>
            <person name="Liu H."/>
            <person name="Zhao H."/>
            <person name="Xu D."/>
            <person name="Zhang Y."/>
        </authorList>
    </citation>
    <scope>NUCLEOTIDE SEQUENCE [LARGE SCALE GENOMIC DNA]</scope>
    <source>
        <strain evidence="2">cv. Yunnan</strain>
        <tissue evidence="1">Leaves</tissue>
    </source>
</reference>
<sequence length="174" mass="19297">MDENSSHLNEFSSDTFLNEGDVNDAFDDMLHKPNVDVTVDKNSTPSKEDVEKIIAKKENSNSDMFLLNKIIEDTGREHVQEFNFENSENLRPLSTCSKPTTSDSSPSHPSDFSKPLFTSFVSHLVGGHNSSSATRGVLKQKNGVSMIEEFNKFIDLGNSLAYDMMGSKEDLGVL</sequence>
<gene>
    <name evidence="1" type="ORF">L1987_48109</name>
</gene>
<dbReference type="Proteomes" id="UP001056120">
    <property type="component" value="Linkage Group LG16"/>
</dbReference>
<protein>
    <submittedName>
        <fullName evidence="1">Uncharacterized protein</fullName>
    </submittedName>
</protein>
<proteinExistence type="predicted"/>
<accession>A0ACB9FQQ6</accession>
<name>A0ACB9FQQ6_9ASTR</name>